<proteinExistence type="predicted"/>
<sequence length="73" mass="7962">MAQAKPTTEGAVDLQDNATAEAPDYLQAKSGRVFKATPYLVKQWRKGKFGMIKATKKDYDDAVKAEAAKAKEA</sequence>
<reference evidence="1 2" key="1">
    <citation type="submission" date="2015-12" db="EMBL/GenBank/DDBJ databases">
        <title>Intraspecies pangenome expansion in the marine bacterium Alteromonas.</title>
        <authorList>
            <person name="Lopez-Perez M."/>
            <person name="Rodriguez-Valera F."/>
        </authorList>
    </citation>
    <scope>NUCLEOTIDE SEQUENCE [LARGE SCALE GENOMIC DNA]</scope>
    <source>
        <strain evidence="1 2">UM8</strain>
    </source>
</reference>
<dbReference type="RefSeq" id="WP_015067004.1">
    <property type="nucleotide sequence ID" value="NZ_CP013928.1"/>
</dbReference>
<accession>A0AAC9F6Z8</accession>
<evidence type="ECO:0000313" key="1">
    <source>
        <dbReference type="EMBL" id="AMJ78368.1"/>
    </source>
</evidence>
<protein>
    <submittedName>
        <fullName evidence="1">Uncharacterized protein</fullName>
    </submittedName>
</protein>
<dbReference type="EMBL" id="CP013928">
    <property type="protein sequence ID" value="AMJ78368.1"/>
    <property type="molecule type" value="Genomic_DNA"/>
</dbReference>
<evidence type="ECO:0000313" key="2">
    <source>
        <dbReference type="Proteomes" id="UP000061468"/>
    </source>
</evidence>
<dbReference type="Proteomes" id="UP000061468">
    <property type="component" value="Chromosome"/>
</dbReference>
<name>A0AAC9F6Z8_9ALTE</name>
<gene>
    <name evidence="1" type="ORF">AV942_08715</name>
</gene>
<organism evidence="1 2">
    <name type="scientific">Alteromonas mediterranea</name>
    <dbReference type="NCBI Taxonomy" id="314275"/>
    <lineage>
        <taxon>Bacteria</taxon>
        <taxon>Pseudomonadati</taxon>
        <taxon>Pseudomonadota</taxon>
        <taxon>Gammaproteobacteria</taxon>
        <taxon>Alteromonadales</taxon>
        <taxon>Alteromonadaceae</taxon>
        <taxon>Alteromonas/Salinimonas group</taxon>
        <taxon>Alteromonas</taxon>
    </lineage>
</organism>
<dbReference type="AlphaFoldDB" id="A0AAC9F6Z8"/>